<dbReference type="AlphaFoldDB" id="C7LNG9"/>
<evidence type="ECO:0000313" key="1">
    <source>
        <dbReference type="EMBL" id="ACU90138.1"/>
    </source>
</evidence>
<proteinExistence type="predicted"/>
<reference evidence="1 2" key="1">
    <citation type="journal article" date="2009" name="Stand. Genomic Sci.">
        <title>Complete genome sequence of Desulfomicrobium baculatum type strain (X).</title>
        <authorList>
            <person name="Copeland A."/>
            <person name="Spring S."/>
            <person name="Goker M."/>
            <person name="Schneider S."/>
            <person name="Lapidus A."/>
            <person name="Del Rio T.G."/>
            <person name="Tice H."/>
            <person name="Cheng J.F."/>
            <person name="Chen F."/>
            <person name="Nolan M."/>
            <person name="Bruce D."/>
            <person name="Goodwin L."/>
            <person name="Pitluck S."/>
            <person name="Ivanova N."/>
            <person name="Mavrommatis K."/>
            <person name="Ovchinnikova G."/>
            <person name="Pati A."/>
            <person name="Chen A."/>
            <person name="Palaniappan K."/>
            <person name="Land M."/>
            <person name="Hauser L."/>
            <person name="Chang Y.J."/>
            <person name="Jeffries C.C."/>
            <person name="Meincke L."/>
            <person name="Sims D."/>
            <person name="Brettin T."/>
            <person name="Detter J.C."/>
            <person name="Han C."/>
            <person name="Chain P."/>
            <person name="Bristow J."/>
            <person name="Eisen J.A."/>
            <person name="Markowitz V."/>
            <person name="Hugenholtz P."/>
            <person name="Kyrpides N.C."/>
            <person name="Klenk H.P."/>
            <person name="Lucas S."/>
        </authorList>
    </citation>
    <scope>NUCLEOTIDE SEQUENCE [LARGE SCALE GENOMIC DNA]</scope>
    <source>
        <strain evidence="2">DSM 4028 / VKM B-1378 / X</strain>
    </source>
</reference>
<accession>C7LNG9</accession>
<dbReference type="STRING" id="525897.Dbac_2052"/>
<organism evidence="1 2">
    <name type="scientific">Desulfomicrobium baculatum (strain DSM 4028 / VKM B-1378 / X)</name>
    <name type="common">Desulfovibrio baculatus</name>
    <dbReference type="NCBI Taxonomy" id="525897"/>
    <lineage>
        <taxon>Bacteria</taxon>
        <taxon>Pseudomonadati</taxon>
        <taxon>Thermodesulfobacteriota</taxon>
        <taxon>Desulfovibrionia</taxon>
        <taxon>Desulfovibrionales</taxon>
        <taxon>Desulfomicrobiaceae</taxon>
        <taxon>Desulfomicrobium</taxon>
    </lineage>
</organism>
<dbReference type="RefSeq" id="WP_015774229.1">
    <property type="nucleotide sequence ID" value="NC_013173.1"/>
</dbReference>
<gene>
    <name evidence="1" type="ordered locus">Dbac_2052</name>
</gene>
<dbReference type="EMBL" id="CP001629">
    <property type="protein sequence ID" value="ACU90138.1"/>
    <property type="molecule type" value="Genomic_DNA"/>
</dbReference>
<sequence length="107" mass="11827">MAERVFSIVTRPDTGLELFEIIQNRVSELHGRGLAKVVGYEVMSNGRVILLKVRGPAEDVMPSDETLESVLDDDFVERLEALAQELVDGFYVPSFAHCASELGDETS</sequence>
<evidence type="ECO:0000313" key="2">
    <source>
        <dbReference type="Proteomes" id="UP000002216"/>
    </source>
</evidence>
<protein>
    <submittedName>
        <fullName evidence="1">Uncharacterized protein</fullName>
    </submittedName>
</protein>
<dbReference type="KEGG" id="dba:Dbac_2052"/>
<keyword evidence="2" id="KW-1185">Reference proteome</keyword>
<name>C7LNG9_DESBD</name>
<dbReference type="OrthoDB" id="5471498at2"/>
<dbReference type="HOGENOM" id="CLU_2205785_0_0_7"/>
<dbReference type="Proteomes" id="UP000002216">
    <property type="component" value="Chromosome"/>
</dbReference>